<dbReference type="UniPathway" id="UPA00219"/>
<dbReference type="NCBIfam" id="TIGR00067">
    <property type="entry name" value="glut_race"/>
    <property type="match status" value="1"/>
</dbReference>
<dbReference type="PROSITE" id="PS00923">
    <property type="entry name" value="ASP_GLU_RACEMASE_1"/>
    <property type="match status" value="1"/>
</dbReference>
<dbReference type="Pfam" id="PF01177">
    <property type="entry name" value="Asp_Glu_race"/>
    <property type="match status" value="1"/>
</dbReference>
<dbReference type="EMBL" id="SGWV01000008">
    <property type="protein sequence ID" value="RZS57031.1"/>
    <property type="molecule type" value="Genomic_DNA"/>
</dbReference>
<evidence type="ECO:0000313" key="8">
    <source>
        <dbReference type="EMBL" id="RZS57031.1"/>
    </source>
</evidence>
<name>A0A4Q7LRF0_9BURK</name>
<evidence type="ECO:0000256" key="4">
    <source>
        <dbReference type="ARBA" id="ARBA00022984"/>
    </source>
</evidence>
<dbReference type="PROSITE" id="PS00924">
    <property type="entry name" value="ASP_GLU_RACEMASE_2"/>
    <property type="match status" value="1"/>
</dbReference>
<keyword evidence="4 7" id="KW-0573">Peptidoglycan synthesis</keyword>
<feature type="binding site" evidence="7">
    <location>
        <begin position="79"/>
        <end position="80"/>
    </location>
    <ligand>
        <name>substrate</name>
    </ligand>
</feature>
<evidence type="ECO:0000256" key="6">
    <source>
        <dbReference type="ARBA" id="ARBA00023316"/>
    </source>
</evidence>
<evidence type="ECO:0000256" key="3">
    <source>
        <dbReference type="ARBA" id="ARBA00022960"/>
    </source>
</evidence>
<dbReference type="SUPFAM" id="SSF53681">
    <property type="entry name" value="Aspartate/glutamate racemase"/>
    <property type="match status" value="2"/>
</dbReference>
<protein>
    <recommendedName>
        <fullName evidence="2 7">Glutamate racemase</fullName>
        <ecNumber evidence="2 7">5.1.1.3</ecNumber>
    </recommendedName>
</protein>
<dbReference type="PANTHER" id="PTHR21198">
    <property type="entry name" value="GLUTAMATE RACEMASE"/>
    <property type="match status" value="1"/>
</dbReference>
<dbReference type="OrthoDB" id="9801055at2"/>
<evidence type="ECO:0000256" key="7">
    <source>
        <dbReference type="HAMAP-Rule" id="MF_00258"/>
    </source>
</evidence>
<feature type="active site" description="Proton donor/acceptor" evidence="7">
    <location>
        <position position="189"/>
    </location>
</feature>
<dbReference type="Proteomes" id="UP000293433">
    <property type="component" value="Unassembled WGS sequence"/>
</dbReference>
<dbReference type="GO" id="GO:0008360">
    <property type="term" value="P:regulation of cell shape"/>
    <property type="evidence" value="ECO:0007669"/>
    <property type="project" value="UniProtKB-KW"/>
</dbReference>
<evidence type="ECO:0000256" key="2">
    <source>
        <dbReference type="ARBA" id="ARBA00013090"/>
    </source>
</evidence>
<evidence type="ECO:0000313" key="9">
    <source>
        <dbReference type="Proteomes" id="UP000293433"/>
    </source>
</evidence>
<feature type="binding site" evidence="7">
    <location>
        <begin position="15"/>
        <end position="16"/>
    </location>
    <ligand>
        <name>substrate</name>
    </ligand>
</feature>
<dbReference type="AlphaFoldDB" id="A0A4Q7LRF0"/>
<gene>
    <name evidence="7" type="primary">murI</name>
    <name evidence="8" type="ORF">EV685_1589</name>
</gene>
<dbReference type="InterPro" id="IPR033134">
    <property type="entry name" value="Asp/Glu_racemase_AS_2"/>
</dbReference>
<dbReference type="HAMAP" id="MF_00258">
    <property type="entry name" value="Glu_racemase"/>
    <property type="match status" value="1"/>
</dbReference>
<dbReference type="EC" id="5.1.1.3" evidence="2 7"/>
<feature type="binding site" evidence="7">
    <location>
        <begin position="47"/>
        <end position="48"/>
    </location>
    <ligand>
        <name>substrate</name>
    </ligand>
</feature>
<dbReference type="Gene3D" id="3.40.50.1860">
    <property type="match status" value="2"/>
</dbReference>
<comment type="similarity">
    <text evidence="7">Belongs to the aspartate/glutamate racemases family.</text>
</comment>
<keyword evidence="9" id="KW-1185">Reference proteome</keyword>
<reference evidence="8 9" key="1">
    <citation type="submission" date="2019-02" db="EMBL/GenBank/DDBJ databases">
        <title>Genomic Encyclopedia of Type Strains, Phase IV (KMG-IV): sequencing the most valuable type-strain genomes for metagenomic binning, comparative biology and taxonomic classification.</title>
        <authorList>
            <person name="Goeker M."/>
        </authorList>
    </citation>
    <scope>NUCLEOTIDE SEQUENCE [LARGE SCALE GENOMIC DNA]</scope>
    <source>
        <strain evidence="8 9">DSM 10617</strain>
    </source>
</reference>
<sequence length="276" mass="29279">MNIPSPHPPRIGVFDSGLGGLSVMHSLCELRDDARFVYVADSGHAPYGDKPVETIVARSLHIADFLAQQGMDLLVVACNTATAAAVQALRLAHPTLPIVGVEPGIKPAVQRSRNGKIGVLATTATLRSDRFQLLAQAHADRVELTLQAGVGLADAIEAHPLDGDEVRRAVERCCTPLRDAGVDTVVLGCTHYPLVADVIARQFAPAVSLVDTSEAIARRTLDLIPRGPALDAPISDRLELWSTGDTALLTKACQRWLGVHVQALELPPTVPMSGIG</sequence>
<comment type="function">
    <text evidence="7">Provides the (R)-glutamate required for cell wall biosynthesis.</text>
</comment>
<dbReference type="GO" id="GO:0008881">
    <property type="term" value="F:glutamate racemase activity"/>
    <property type="evidence" value="ECO:0007669"/>
    <property type="project" value="UniProtKB-UniRule"/>
</dbReference>
<dbReference type="PANTHER" id="PTHR21198:SF2">
    <property type="entry name" value="GLUTAMATE RACEMASE"/>
    <property type="match status" value="1"/>
</dbReference>
<dbReference type="GO" id="GO:0009252">
    <property type="term" value="P:peptidoglycan biosynthetic process"/>
    <property type="evidence" value="ECO:0007669"/>
    <property type="project" value="UniProtKB-UniRule"/>
</dbReference>
<dbReference type="InterPro" id="IPR001920">
    <property type="entry name" value="Asp/Glu_race"/>
</dbReference>
<dbReference type="FunFam" id="3.40.50.1860:FF:000001">
    <property type="entry name" value="Glutamate racemase"/>
    <property type="match status" value="1"/>
</dbReference>
<feature type="active site" description="Proton donor/acceptor" evidence="7">
    <location>
        <position position="78"/>
    </location>
</feature>
<evidence type="ECO:0000256" key="5">
    <source>
        <dbReference type="ARBA" id="ARBA00023235"/>
    </source>
</evidence>
<accession>A0A4Q7LRF0</accession>
<keyword evidence="6 7" id="KW-0961">Cell wall biogenesis/degradation</keyword>
<feature type="binding site" evidence="7">
    <location>
        <begin position="190"/>
        <end position="191"/>
    </location>
    <ligand>
        <name>substrate</name>
    </ligand>
</feature>
<comment type="caution">
    <text evidence="8">The sequence shown here is derived from an EMBL/GenBank/DDBJ whole genome shotgun (WGS) entry which is preliminary data.</text>
</comment>
<proteinExistence type="inferred from homology"/>
<dbReference type="InterPro" id="IPR018187">
    <property type="entry name" value="Asp/Glu_racemase_AS_1"/>
</dbReference>
<dbReference type="InterPro" id="IPR004391">
    <property type="entry name" value="Glu_race"/>
</dbReference>
<dbReference type="InterPro" id="IPR015942">
    <property type="entry name" value="Asp/Glu/hydantoin_racemase"/>
</dbReference>
<keyword evidence="3 7" id="KW-0133">Cell shape</keyword>
<comment type="catalytic activity">
    <reaction evidence="1 7">
        <text>L-glutamate = D-glutamate</text>
        <dbReference type="Rhea" id="RHEA:12813"/>
        <dbReference type="ChEBI" id="CHEBI:29985"/>
        <dbReference type="ChEBI" id="CHEBI:29986"/>
        <dbReference type="EC" id="5.1.1.3"/>
    </reaction>
</comment>
<keyword evidence="5 7" id="KW-0413">Isomerase</keyword>
<organism evidence="8 9">
    <name type="scientific">Sphaerotilus mobilis</name>
    <dbReference type="NCBI Taxonomy" id="47994"/>
    <lineage>
        <taxon>Bacteria</taxon>
        <taxon>Pseudomonadati</taxon>
        <taxon>Pseudomonadota</taxon>
        <taxon>Betaproteobacteria</taxon>
        <taxon>Burkholderiales</taxon>
        <taxon>Sphaerotilaceae</taxon>
        <taxon>Sphaerotilus</taxon>
    </lineage>
</organism>
<evidence type="ECO:0000256" key="1">
    <source>
        <dbReference type="ARBA" id="ARBA00001602"/>
    </source>
</evidence>
<dbReference type="RefSeq" id="WP_130481445.1">
    <property type="nucleotide sequence ID" value="NZ_SGWV01000008.1"/>
</dbReference>
<comment type="pathway">
    <text evidence="7">Cell wall biogenesis; peptidoglycan biosynthesis.</text>
</comment>
<dbReference type="GO" id="GO:0071555">
    <property type="term" value="P:cell wall organization"/>
    <property type="evidence" value="ECO:0007669"/>
    <property type="project" value="UniProtKB-KW"/>
</dbReference>